<dbReference type="NCBIfam" id="TIGR00027">
    <property type="entry name" value="mthyl_TIGR00027"/>
    <property type="match status" value="1"/>
</dbReference>
<name>A0A2A7MXS6_MYCAG</name>
<keyword evidence="4 8" id="KW-0808">Transferase</keyword>
<evidence type="ECO:0000256" key="4">
    <source>
        <dbReference type="ARBA" id="ARBA00022679"/>
    </source>
</evidence>
<sequence>MAHNPAAQTAYGPMVQAAIEQYEPPERRLVDDDLALSMLSTRQRAFVRATQWTPLRRLMIAATERAVSGSWALITCRKRFIDDKLAEALPNIDAVVILGAGMDTRGIRLAHRSDVPVFEVDLPVSIDRKRAAVQRAVGGVPSSVRLLPLDFERDDLVDALMDNCWSTDARTFVIWEGVTQYLTEDAVRATLVAVEGMPAGSRLLFTYVRADFIDGSNMYDAAVLYKRFRQRRQVWKYGLNPDDVGAFVGQYGWRVVEQASPDYYVQNYIRPAGRNLPASDLEWSAYCTKVTPNPL</sequence>
<dbReference type="PANTHER" id="PTHR43619">
    <property type="entry name" value="S-ADENOSYL-L-METHIONINE-DEPENDENT METHYLTRANSFERASE YKTD-RELATED"/>
    <property type="match status" value="1"/>
</dbReference>
<dbReference type="RefSeq" id="WP_097941669.1">
    <property type="nucleotide sequence ID" value="NZ_BLKS01000001.1"/>
</dbReference>
<dbReference type="OrthoDB" id="9806164at2"/>
<evidence type="ECO:0000313" key="7">
    <source>
        <dbReference type="EMBL" id="GFG49605.1"/>
    </source>
</evidence>
<dbReference type="EMBL" id="PDCP01000035">
    <property type="protein sequence ID" value="PEG36360.1"/>
    <property type="molecule type" value="Genomic_DNA"/>
</dbReference>
<gene>
    <name evidence="8" type="ORF">CQY20_19195</name>
    <name evidence="7" type="ORF">MAGR_10460</name>
</gene>
<dbReference type="Proteomes" id="UP000220914">
    <property type="component" value="Unassembled WGS sequence"/>
</dbReference>
<dbReference type="AlphaFoldDB" id="A0A2A7MXS6"/>
<keyword evidence="3 6" id="KW-0489">Methyltransferase</keyword>
<keyword evidence="5 6" id="KW-0949">S-adenosyl-L-methionine</keyword>
<dbReference type="SUPFAM" id="SSF53335">
    <property type="entry name" value="S-adenosyl-L-methionine-dependent methyltransferases"/>
    <property type="match status" value="1"/>
</dbReference>
<evidence type="ECO:0000256" key="6">
    <source>
        <dbReference type="RuleBase" id="RU362030"/>
    </source>
</evidence>
<dbReference type="EMBL" id="BLKS01000001">
    <property type="protein sequence ID" value="GFG49605.1"/>
    <property type="molecule type" value="Genomic_DNA"/>
</dbReference>
<proteinExistence type="inferred from homology"/>
<dbReference type="Proteomes" id="UP000465302">
    <property type="component" value="Unassembled WGS sequence"/>
</dbReference>
<evidence type="ECO:0000313" key="9">
    <source>
        <dbReference type="Proteomes" id="UP000220914"/>
    </source>
</evidence>
<evidence type="ECO:0000256" key="3">
    <source>
        <dbReference type="ARBA" id="ARBA00022603"/>
    </source>
</evidence>
<organism evidence="8 9">
    <name type="scientific">Mycolicibacterium agri</name>
    <name type="common">Mycobacterium agri</name>
    <dbReference type="NCBI Taxonomy" id="36811"/>
    <lineage>
        <taxon>Bacteria</taxon>
        <taxon>Bacillati</taxon>
        <taxon>Actinomycetota</taxon>
        <taxon>Actinomycetes</taxon>
        <taxon>Mycobacteriales</taxon>
        <taxon>Mycobacteriaceae</taxon>
        <taxon>Mycolicibacterium</taxon>
    </lineage>
</organism>
<dbReference type="EC" id="2.1.1.-" evidence="6"/>
<dbReference type="GO" id="GO:0008168">
    <property type="term" value="F:methyltransferase activity"/>
    <property type="evidence" value="ECO:0007669"/>
    <property type="project" value="UniProtKB-UniRule"/>
</dbReference>
<evidence type="ECO:0000256" key="5">
    <source>
        <dbReference type="ARBA" id="ARBA00022691"/>
    </source>
</evidence>
<dbReference type="InterPro" id="IPR007213">
    <property type="entry name" value="Ppm1/Ppm2/Tcmp"/>
</dbReference>
<comment type="function">
    <text evidence="1 6">Exhibits S-adenosyl-L-methionine-dependent methyltransferase activity.</text>
</comment>
<keyword evidence="9" id="KW-1185">Reference proteome</keyword>
<dbReference type="Pfam" id="PF04072">
    <property type="entry name" value="LCM"/>
    <property type="match status" value="1"/>
</dbReference>
<dbReference type="Gene3D" id="3.40.50.150">
    <property type="entry name" value="Vaccinia Virus protein VP39"/>
    <property type="match status" value="1"/>
</dbReference>
<reference evidence="8 9" key="1">
    <citation type="submission" date="2017-10" db="EMBL/GenBank/DDBJ databases">
        <title>The new phylogeny of genus Mycobacterium.</title>
        <authorList>
            <person name="Tortoli E."/>
            <person name="Trovato A."/>
            <person name="Cirillo D.M."/>
        </authorList>
    </citation>
    <scope>NUCLEOTIDE SEQUENCE [LARGE SCALE GENOMIC DNA]</scope>
    <source>
        <strain evidence="8 9">CCUG37673</strain>
    </source>
</reference>
<evidence type="ECO:0000313" key="8">
    <source>
        <dbReference type="EMBL" id="PEG36360.1"/>
    </source>
</evidence>
<dbReference type="PANTHER" id="PTHR43619:SF2">
    <property type="entry name" value="S-ADENOSYL-L-METHIONINE-DEPENDENT METHYLTRANSFERASES SUPERFAMILY PROTEIN"/>
    <property type="match status" value="1"/>
</dbReference>
<accession>A0A2A7MXS6</accession>
<dbReference type="GO" id="GO:0032259">
    <property type="term" value="P:methylation"/>
    <property type="evidence" value="ECO:0007669"/>
    <property type="project" value="UniProtKB-KW"/>
</dbReference>
<comment type="similarity">
    <text evidence="2 6">Belongs to the UPF0677 family.</text>
</comment>
<evidence type="ECO:0000256" key="1">
    <source>
        <dbReference type="ARBA" id="ARBA00003907"/>
    </source>
</evidence>
<dbReference type="InterPro" id="IPR029063">
    <property type="entry name" value="SAM-dependent_MTases_sf"/>
</dbReference>
<protein>
    <recommendedName>
        <fullName evidence="6">S-adenosyl-L-methionine-dependent methyltransferase</fullName>
        <ecNumber evidence="6">2.1.1.-</ecNumber>
    </recommendedName>
</protein>
<evidence type="ECO:0000313" key="10">
    <source>
        <dbReference type="Proteomes" id="UP000465302"/>
    </source>
</evidence>
<reference evidence="7 10" key="2">
    <citation type="journal article" date="2019" name="Emerg. Microbes Infect.">
        <title>Comprehensive subspecies identification of 175 nontuberculous mycobacteria species based on 7547 genomic profiles.</title>
        <authorList>
            <person name="Matsumoto Y."/>
            <person name="Kinjo T."/>
            <person name="Motooka D."/>
            <person name="Nabeya D."/>
            <person name="Jung N."/>
            <person name="Uechi K."/>
            <person name="Horii T."/>
            <person name="Iida T."/>
            <person name="Fujita J."/>
            <person name="Nakamura S."/>
        </authorList>
    </citation>
    <scope>NUCLEOTIDE SEQUENCE [LARGE SCALE GENOMIC DNA]</scope>
    <source>
        <strain evidence="7 10">JCM 6377</strain>
    </source>
</reference>
<evidence type="ECO:0000256" key="2">
    <source>
        <dbReference type="ARBA" id="ARBA00008138"/>
    </source>
</evidence>
<dbReference type="InterPro" id="IPR011610">
    <property type="entry name" value="SAM_mthyl_Trfase_ML2640-like"/>
</dbReference>
<reference evidence="7" key="3">
    <citation type="submission" date="2020-02" db="EMBL/GenBank/DDBJ databases">
        <authorList>
            <person name="Matsumoto Y."/>
            <person name="Motooka D."/>
            <person name="Nakamura S."/>
        </authorList>
    </citation>
    <scope>NUCLEOTIDE SEQUENCE</scope>
    <source>
        <strain evidence="7">JCM 6377</strain>
    </source>
</reference>
<comment type="caution">
    <text evidence="8">The sequence shown here is derived from an EMBL/GenBank/DDBJ whole genome shotgun (WGS) entry which is preliminary data.</text>
</comment>